<comment type="caution">
    <text evidence="1">The sequence shown here is derived from an EMBL/GenBank/DDBJ whole genome shotgun (WGS) entry which is preliminary data.</text>
</comment>
<evidence type="ECO:0000313" key="1">
    <source>
        <dbReference type="EMBL" id="MCS3678247.1"/>
    </source>
</evidence>
<dbReference type="RefSeq" id="WP_259065131.1">
    <property type="nucleotide sequence ID" value="NZ_JANTZR010000004.1"/>
</dbReference>
<gene>
    <name evidence="1" type="ORF">GGP71_002177</name>
</gene>
<dbReference type="AlphaFoldDB" id="A0A9X2PWP7"/>
<accession>A0A9X2PWP7</accession>
<reference evidence="1" key="1">
    <citation type="submission" date="2022-08" db="EMBL/GenBank/DDBJ databases">
        <title>Genomic Encyclopedia of Type Strains, Phase V (KMG-V): Genome sequencing to study the core and pangenomes of soil and plant-associated prokaryotes.</title>
        <authorList>
            <person name="Whitman W."/>
        </authorList>
    </citation>
    <scope>NUCLEOTIDE SEQUENCE</scope>
    <source>
        <strain evidence="1">0</strain>
    </source>
</reference>
<dbReference type="EMBL" id="JANUAU010000006">
    <property type="protein sequence ID" value="MCS3678247.1"/>
    <property type="molecule type" value="Genomic_DNA"/>
</dbReference>
<evidence type="ECO:0000313" key="2">
    <source>
        <dbReference type="Proteomes" id="UP001155027"/>
    </source>
</evidence>
<proteinExistence type="predicted"/>
<dbReference type="Proteomes" id="UP001155027">
    <property type="component" value="Unassembled WGS sequence"/>
</dbReference>
<evidence type="ECO:0008006" key="3">
    <source>
        <dbReference type="Google" id="ProtNLM"/>
    </source>
</evidence>
<dbReference type="PROSITE" id="PS51257">
    <property type="entry name" value="PROKAR_LIPOPROTEIN"/>
    <property type="match status" value="1"/>
</dbReference>
<protein>
    <recommendedName>
        <fullName evidence="3">Lipoprotein</fullName>
    </recommendedName>
</protein>
<name>A0A9X2PWP7_9BACT</name>
<organism evidence="1 2">
    <name type="scientific">Salinibacter ruber</name>
    <dbReference type="NCBI Taxonomy" id="146919"/>
    <lineage>
        <taxon>Bacteria</taxon>
        <taxon>Pseudomonadati</taxon>
        <taxon>Rhodothermota</taxon>
        <taxon>Rhodothermia</taxon>
        <taxon>Rhodothermales</taxon>
        <taxon>Salinibacteraceae</taxon>
        <taxon>Salinibacter</taxon>
    </lineage>
</organism>
<sequence length="278" mass="30425">MQPAPSKRARFLHIIVGGWLLALGGLGCTSPPEHGGTYAAFGALDTIEATDTPRDSALAVLARLDRTAFDSAFARLDAHAVTRDVRTEQLDTTGATTAYRTRTLRYPPGTGPGTIQQADSAGRFQAGGFLARLTPSQSPRARPGNLAGQALADQPAYLAPRTQEAYRYALRRDSLLDGTPTHVVEAKVRSGERGADRSIRYARLTVDRASHELVGLTTTRASRILLFRERSQITLRLRRAPDETWVPHLTRVRAVVDVPLRAPRQFRTVSAYRGYAAR</sequence>